<dbReference type="Proteomes" id="UP000446866">
    <property type="component" value="Unassembled WGS sequence"/>
</dbReference>
<dbReference type="Pfam" id="PF06032">
    <property type="entry name" value="S-Me-THD_N"/>
    <property type="match status" value="1"/>
</dbReference>
<keyword evidence="4" id="KW-1185">Reference proteome</keyword>
<sequence length="374" mass="40457">MARELRREELTSIVYGSSFYGGGGGGSAEEGLALIEAMYAEDPDAFIKMIDIVEMEDDPNVVSTMIAALGSPVATKGRTFQDESVNAVKGMSEEARFLGKELKYVYSGEMGGGNTMLPLYAAWKCGLPIIDTDGNGRAVPELNTGLLPVHGVPTSPVILASEAGDTIVARTEDPMDGAACEKIARYMCQAFDQGIGFAAWMMNKDQHKDASALGQMTLAIEVGDVLMKTPAAEAVEKLQSYFGEKKIPFSPIVSAGTIVDIQIDSAGGFDTGVTTVRADNGEEFKVVFQNENLYVEAGEKTLVTIPSIISTLDLSDEKHAVPVSNSETYVGQRIALTAVKADDRWYDMPECYECWNEVMVSADYRNAKPEVKFW</sequence>
<proteinExistence type="predicted"/>
<dbReference type="EMBL" id="QXWK01000012">
    <property type="protein sequence ID" value="NBH61463.1"/>
    <property type="molecule type" value="Genomic_DNA"/>
</dbReference>
<evidence type="ECO:0000313" key="4">
    <source>
        <dbReference type="Proteomes" id="UP000446866"/>
    </source>
</evidence>
<dbReference type="Gene3D" id="3.40.1610.10">
    <property type="entry name" value="CV3147-like domain"/>
    <property type="match status" value="1"/>
</dbReference>
<dbReference type="InterPro" id="IPR010318">
    <property type="entry name" value="S-Me-THD_N"/>
</dbReference>
<protein>
    <submittedName>
        <fullName evidence="3">DUF917 domain-containing protein</fullName>
    </submittedName>
</protein>
<dbReference type="Pfam" id="PF20906">
    <property type="entry name" value="S-Me-THD_C"/>
    <property type="match status" value="1"/>
</dbReference>
<name>A0A845QL35_9FIRM</name>
<comment type="caution">
    <text evidence="3">The sequence shown here is derived from an EMBL/GenBank/DDBJ whole genome shotgun (WGS) entry which is preliminary data.</text>
</comment>
<reference evidence="3 4" key="1">
    <citation type="submission" date="2018-08" db="EMBL/GenBank/DDBJ databases">
        <title>Murine metabolic-syndrome-specific gut microbial biobank.</title>
        <authorList>
            <person name="Liu C."/>
        </authorList>
    </citation>
    <scope>NUCLEOTIDE SEQUENCE [LARGE SCALE GENOMIC DNA]</scope>
    <source>
        <strain evidence="3 4">28</strain>
    </source>
</reference>
<dbReference type="Gene3D" id="2.40.390.10">
    <property type="entry name" value="CV3147-like"/>
    <property type="match status" value="1"/>
</dbReference>
<evidence type="ECO:0000259" key="1">
    <source>
        <dbReference type="Pfam" id="PF06032"/>
    </source>
</evidence>
<dbReference type="AlphaFoldDB" id="A0A845QL35"/>
<dbReference type="SUPFAM" id="SSF160991">
    <property type="entry name" value="CV3147-like"/>
    <property type="match status" value="1"/>
</dbReference>
<dbReference type="InterPro" id="IPR024071">
    <property type="entry name" value="S-Me-THD_C_sf"/>
</dbReference>
<accession>A0A845QL35</accession>
<organism evidence="3 4">
    <name type="scientific">Anaerotruncus colihominis</name>
    <dbReference type="NCBI Taxonomy" id="169435"/>
    <lineage>
        <taxon>Bacteria</taxon>
        <taxon>Bacillati</taxon>
        <taxon>Bacillota</taxon>
        <taxon>Clostridia</taxon>
        <taxon>Eubacteriales</taxon>
        <taxon>Oscillospiraceae</taxon>
        <taxon>Anaerotruncus</taxon>
    </lineage>
</organism>
<evidence type="ECO:0000313" key="3">
    <source>
        <dbReference type="EMBL" id="NBH61463.1"/>
    </source>
</evidence>
<feature type="domain" description="S-Me-THD N-terminal" evidence="1">
    <location>
        <begin position="9"/>
        <end position="169"/>
    </location>
</feature>
<evidence type="ECO:0000259" key="2">
    <source>
        <dbReference type="Pfam" id="PF20906"/>
    </source>
</evidence>
<gene>
    <name evidence="3" type="ORF">D0435_07350</name>
</gene>
<dbReference type="InterPro" id="IPR048350">
    <property type="entry name" value="S-Me-THD-like_C"/>
</dbReference>
<dbReference type="RefSeq" id="WP_160201745.1">
    <property type="nucleotide sequence ID" value="NZ_QXWK01000012.1"/>
</dbReference>
<feature type="domain" description="S-Me-THD-like C-terminal" evidence="2">
    <location>
        <begin position="179"/>
        <end position="350"/>
    </location>
</feature>
<dbReference type="InterPro" id="IPR027479">
    <property type="entry name" value="S-Me-THD_N_sf"/>
</dbReference>